<evidence type="ECO:0000313" key="2">
    <source>
        <dbReference type="Proteomes" id="UP000216063"/>
    </source>
</evidence>
<reference evidence="1 2" key="1">
    <citation type="submission" date="2017-07" db="EMBL/GenBank/DDBJ databases">
        <title>The new phylogeny of genus Mycobacterium.</title>
        <authorList>
            <person name="Tortoli E."/>
            <person name="Trovato A."/>
            <person name="Cirillo D.M."/>
        </authorList>
    </citation>
    <scope>NUCLEOTIDE SEQUENCE [LARGE SCALE GENOMIC DNA]</scope>
    <source>
        <strain evidence="1 2">ATCC 33027</strain>
    </source>
</reference>
<dbReference type="AlphaFoldDB" id="A0A255E4E4"/>
<comment type="caution">
    <text evidence="1">The sequence shown here is derived from an EMBL/GenBank/DDBJ whole genome shotgun (WGS) entry which is preliminary data.</text>
</comment>
<dbReference type="Proteomes" id="UP000216063">
    <property type="component" value="Unassembled WGS sequence"/>
</dbReference>
<protein>
    <submittedName>
        <fullName evidence="1">Uncharacterized protein</fullName>
    </submittedName>
</protein>
<dbReference type="EMBL" id="NOZR01000001">
    <property type="protein sequence ID" value="OYN82963.1"/>
    <property type="molecule type" value="Genomic_DNA"/>
</dbReference>
<organism evidence="1 2">
    <name type="scientific">Mycolicibacterium sphagni</name>
    <dbReference type="NCBI Taxonomy" id="1786"/>
    <lineage>
        <taxon>Bacteria</taxon>
        <taxon>Bacillati</taxon>
        <taxon>Actinomycetota</taxon>
        <taxon>Actinomycetes</taxon>
        <taxon>Mycobacteriales</taxon>
        <taxon>Mycobacteriaceae</taxon>
        <taxon>Mycolicibacterium</taxon>
    </lineage>
</organism>
<sequence length="156" mass="17289">MTEMRAAPRASGWRRLSDQLTAEQIAEIEQFERVTGPDAWPEYQLLNCARTAAKRNHAQKVCAHIAAPADAVGAVGEWEDFDDEGHLYGRQFVTSTRDVESGISLDLTGTQFSNGAVQRRILVWLETEELLAPQARRLATALIDAAGQVESLERPQ</sequence>
<accession>A0A255E4E4</accession>
<keyword evidence="2" id="KW-1185">Reference proteome</keyword>
<gene>
    <name evidence="1" type="ORF">CG716_01840</name>
</gene>
<name>A0A255E4E4_9MYCO</name>
<proteinExistence type="predicted"/>
<evidence type="ECO:0000313" key="1">
    <source>
        <dbReference type="EMBL" id="OYN82963.1"/>
    </source>
</evidence>